<dbReference type="KEGG" id="bacg:D2962_06280"/>
<dbReference type="Proteomes" id="UP000280960">
    <property type="component" value="Chromosome"/>
</dbReference>
<keyword evidence="2" id="KW-1185">Reference proteome</keyword>
<evidence type="ECO:0000313" key="1">
    <source>
        <dbReference type="EMBL" id="AYO30277.1"/>
    </source>
</evidence>
<dbReference type="GO" id="GO:0016301">
    <property type="term" value="F:kinase activity"/>
    <property type="evidence" value="ECO:0007669"/>
    <property type="project" value="UniProtKB-KW"/>
</dbReference>
<gene>
    <name evidence="1" type="ORF">D2962_06280</name>
</gene>
<dbReference type="EMBL" id="CP033169">
    <property type="protein sequence ID" value="AYO30277.1"/>
    <property type="molecule type" value="Genomic_DNA"/>
</dbReference>
<accession>A0A3G2R5X5</accession>
<organism evidence="1 2">
    <name type="scientific">Biomaibacter acetigenes</name>
    <dbReference type="NCBI Taxonomy" id="2316383"/>
    <lineage>
        <taxon>Bacteria</taxon>
        <taxon>Bacillati</taxon>
        <taxon>Bacillota</taxon>
        <taxon>Clostridia</taxon>
        <taxon>Thermosediminibacterales</taxon>
        <taxon>Tepidanaerobacteraceae</taxon>
        <taxon>Biomaibacter</taxon>
    </lineage>
</organism>
<keyword evidence="1" id="KW-0808">Transferase</keyword>
<sequence length="103" mass="11898">MNYKDLLTLIIIFLFVLALGLRAAEEGVYATMGIDKRPASFDFDFDARDRSYDFSILGRHWQFASTFKIADFYADRKKVNIRISGRDIKFHPLVNLGFKLRAG</sequence>
<protein>
    <submittedName>
        <fullName evidence="1">Histidine kinase</fullName>
    </submittedName>
</protein>
<proteinExistence type="predicted"/>
<name>A0A3G2R5X5_9FIRM</name>
<reference evidence="1 2" key="1">
    <citation type="submission" date="2018-10" db="EMBL/GenBank/DDBJ databases">
        <authorList>
            <person name="Zhang X."/>
        </authorList>
    </citation>
    <scope>NUCLEOTIDE SEQUENCE [LARGE SCALE GENOMIC DNA]</scope>
    <source>
        <strain evidence="1 2">SK-G1</strain>
    </source>
</reference>
<dbReference type="RefSeq" id="WP_122014510.1">
    <property type="nucleotide sequence ID" value="NZ_CP033169.1"/>
</dbReference>
<dbReference type="AlphaFoldDB" id="A0A3G2R5X5"/>
<evidence type="ECO:0000313" key="2">
    <source>
        <dbReference type="Proteomes" id="UP000280960"/>
    </source>
</evidence>
<keyword evidence="1" id="KW-0418">Kinase</keyword>